<reference evidence="2 3" key="1">
    <citation type="submission" date="2023-07" db="EMBL/GenBank/DDBJ databases">
        <title>Sorghum-associated microbial communities from plants grown in Nebraska, USA.</title>
        <authorList>
            <person name="Schachtman D."/>
        </authorList>
    </citation>
    <scope>NUCLEOTIDE SEQUENCE [LARGE SCALE GENOMIC DNA]</scope>
    <source>
        <strain evidence="2 3">DS994</strain>
    </source>
</reference>
<dbReference type="Proteomes" id="UP001226389">
    <property type="component" value="Unassembled WGS sequence"/>
</dbReference>
<feature type="transmembrane region" description="Helical" evidence="1">
    <location>
        <begin position="53"/>
        <end position="71"/>
    </location>
</feature>
<comment type="caution">
    <text evidence="2">The sequence shown here is derived from an EMBL/GenBank/DDBJ whole genome shotgun (WGS) entry which is preliminary data.</text>
</comment>
<evidence type="ECO:0000313" key="3">
    <source>
        <dbReference type="Proteomes" id="UP001226389"/>
    </source>
</evidence>
<keyword evidence="1" id="KW-1133">Transmembrane helix</keyword>
<name>A0ABT9UC95_9MICC</name>
<gene>
    <name evidence="2" type="ORF">J2T22_000431</name>
</gene>
<evidence type="ECO:0000256" key="1">
    <source>
        <dbReference type="SAM" id="Phobius"/>
    </source>
</evidence>
<keyword evidence="3" id="KW-1185">Reference proteome</keyword>
<organism evidence="2 3">
    <name type="scientific">Pseudarthrobacter defluvii</name>
    <dbReference type="NCBI Taxonomy" id="410837"/>
    <lineage>
        <taxon>Bacteria</taxon>
        <taxon>Bacillati</taxon>
        <taxon>Actinomycetota</taxon>
        <taxon>Actinomycetes</taxon>
        <taxon>Micrococcales</taxon>
        <taxon>Micrococcaceae</taxon>
        <taxon>Pseudarthrobacter</taxon>
    </lineage>
</organism>
<sequence length="135" mass="14490">MGTGSDAARRWAGTTAWILLVFSSLVLVGYGIARADWFLWLPTPAEMEQSWTGNLFVYAGCAVSVAASVWSHARGNPVWVTVCVGLPGVLVGWAALADPYSLLRHLAAVVAFPMALSAVAEVIWARGYRQRGLGR</sequence>
<proteinExistence type="predicted"/>
<dbReference type="RefSeq" id="WP_275180870.1">
    <property type="nucleotide sequence ID" value="NZ_JAUSSY010000001.1"/>
</dbReference>
<feature type="transmembrane region" description="Helical" evidence="1">
    <location>
        <begin position="12"/>
        <end position="33"/>
    </location>
</feature>
<accession>A0ABT9UC95</accession>
<protein>
    <submittedName>
        <fullName evidence="2">Uncharacterized membrane protein HdeD (DUF308 family)</fullName>
    </submittedName>
</protein>
<dbReference type="EMBL" id="JAUSSY010000001">
    <property type="protein sequence ID" value="MDQ0117271.1"/>
    <property type="molecule type" value="Genomic_DNA"/>
</dbReference>
<evidence type="ECO:0000313" key="2">
    <source>
        <dbReference type="EMBL" id="MDQ0117271.1"/>
    </source>
</evidence>
<feature type="transmembrane region" description="Helical" evidence="1">
    <location>
        <begin position="78"/>
        <end position="96"/>
    </location>
</feature>
<keyword evidence="1" id="KW-0472">Membrane</keyword>
<feature type="transmembrane region" description="Helical" evidence="1">
    <location>
        <begin position="102"/>
        <end position="125"/>
    </location>
</feature>
<keyword evidence="1" id="KW-0812">Transmembrane</keyword>